<dbReference type="GO" id="GO:0016705">
    <property type="term" value="F:oxidoreductase activity, acting on paired donors, with incorporation or reduction of molecular oxygen"/>
    <property type="evidence" value="ECO:0007669"/>
    <property type="project" value="InterPro"/>
</dbReference>
<dbReference type="GO" id="GO:0020037">
    <property type="term" value="F:heme binding"/>
    <property type="evidence" value="ECO:0007669"/>
    <property type="project" value="InterPro"/>
</dbReference>
<dbReference type="Proteomes" id="UP000549394">
    <property type="component" value="Unassembled WGS sequence"/>
</dbReference>
<dbReference type="PRINTS" id="PR00463">
    <property type="entry name" value="EP450I"/>
</dbReference>
<dbReference type="EMBL" id="CAJFCJ010000007">
    <property type="protein sequence ID" value="CAD5117522.1"/>
    <property type="molecule type" value="Genomic_DNA"/>
</dbReference>
<feature type="binding site" description="axial binding residue" evidence="2">
    <location>
        <position position="461"/>
    </location>
    <ligand>
        <name>heme</name>
        <dbReference type="ChEBI" id="CHEBI:30413"/>
    </ligand>
    <ligandPart>
        <name>Fe</name>
        <dbReference type="ChEBI" id="CHEBI:18248"/>
    </ligandPart>
</feature>
<comment type="caution">
    <text evidence="5">The sequence shown here is derived from an EMBL/GenBank/DDBJ whole genome shotgun (WGS) entry which is preliminary data.</text>
</comment>
<dbReference type="CDD" id="cd20659">
    <property type="entry name" value="CYP4B_4F-like"/>
    <property type="match status" value="1"/>
</dbReference>
<dbReference type="InterPro" id="IPR001128">
    <property type="entry name" value="Cyt_P450"/>
</dbReference>
<dbReference type="AlphaFoldDB" id="A0A7I8VPY4"/>
<keyword evidence="2 3" id="KW-0479">Metal-binding</keyword>
<keyword evidence="2 3" id="KW-0408">Iron</keyword>
<dbReference type="PROSITE" id="PS00086">
    <property type="entry name" value="CYTOCHROME_P450"/>
    <property type="match status" value="1"/>
</dbReference>
<dbReference type="InterPro" id="IPR050196">
    <property type="entry name" value="Cytochrome_P450_Monoox"/>
</dbReference>
<dbReference type="InterPro" id="IPR017972">
    <property type="entry name" value="Cyt_P450_CS"/>
</dbReference>
<protein>
    <submittedName>
        <fullName evidence="5">DgyrCDS6289</fullName>
    </submittedName>
</protein>
<reference evidence="5 6" key="1">
    <citation type="submission" date="2020-08" db="EMBL/GenBank/DDBJ databases">
        <authorList>
            <person name="Hejnol A."/>
        </authorList>
    </citation>
    <scope>NUCLEOTIDE SEQUENCE [LARGE SCALE GENOMIC DNA]</scope>
</reference>
<keyword evidence="4" id="KW-0472">Membrane</keyword>
<dbReference type="GO" id="GO:0004497">
    <property type="term" value="F:monooxygenase activity"/>
    <property type="evidence" value="ECO:0007669"/>
    <property type="project" value="UniProtKB-KW"/>
</dbReference>
<sequence>MNTINLSPTTTILVGASAAVAIVVTYVSVEIISLYNSGSKKRSIMKHIPDNKQGIFGEVFKFPGLNEAGLLYIMEKMKIFPFWRSVWMTKFFPIIAVYHPETAKIILKTSHPKPLKPGTPYYFGIKWLGLGLLFADGKRWIRSRRLLTPAFHFEILKPYMKVNNQATDLLLEKMENCSNSGESFEFTSNISQCTLDIMLRCAMSYENTIQKEGKTNPYVMAVNELCQIWTDRSMSPWFFPDSIFYWTSAGRKFNKLCDYVHGITDGIIQKRKKVLETEGEKALKGRGRYQDFLDILLMARDEQGKGMTDYDIRCEVDTFLFEGHDTTSSALTWIIYSLAVHKKFQERCRMEVDELLEDRDSDEILWEDMDKLEYTTRCIKEALRLHSPVPSILRELNSPLTIKGVTLPKSCVIEIALWSLHNNPHVWETPEIYDPERFLPENNKHRDPYAFCPFSAGPRNCIGQNFAMDELRVITARILRRFEFTLDETVPVKRKMSVVMRTENGMYLHLQKRNI</sequence>
<evidence type="ECO:0000256" key="3">
    <source>
        <dbReference type="RuleBase" id="RU000461"/>
    </source>
</evidence>
<dbReference type="InterPro" id="IPR036396">
    <property type="entry name" value="Cyt_P450_sf"/>
</dbReference>
<comment type="similarity">
    <text evidence="1 3">Belongs to the cytochrome P450 family.</text>
</comment>
<organism evidence="5 6">
    <name type="scientific">Dimorphilus gyrociliatus</name>
    <dbReference type="NCBI Taxonomy" id="2664684"/>
    <lineage>
        <taxon>Eukaryota</taxon>
        <taxon>Metazoa</taxon>
        <taxon>Spiralia</taxon>
        <taxon>Lophotrochozoa</taxon>
        <taxon>Annelida</taxon>
        <taxon>Polychaeta</taxon>
        <taxon>Polychaeta incertae sedis</taxon>
        <taxon>Dinophilidae</taxon>
        <taxon>Dimorphilus</taxon>
    </lineage>
</organism>
<keyword evidence="3" id="KW-0503">Monooxygenase</keyword>
<dbReference type="InterPro" id="IPR002401">
    <property type="entry name" value="Cyt_P450_E_grp-I"/>
</dbReference>
<comment type="cofactor">
    <cofactor evidence="2">
        <name>heme</name>
        <dbReference type="ChEBI" id="CHEBI:30413"/>
    </cofactor>
</comment>
<accession>A0A7I8VPY4</accession>
<keyword evidence="4" id="KW-1133">Transmembrane helix</keyword>
<feature type="transmembrane region" description="Helical" evidence="4">
    <location>
        <begin position="12"/>
        <end position="35"/>
    </location>
</feature>
<keyword evidence="6" id="KW-1185">Reference proteome</keyword>
<keyword evidence="2 3" id="KW-0349">Heme</keyword>
<evidence type="ECO:0000313" key="5">
    <source>
        <dbReference type="EMBL" id="CAD5117522.1"/>
    </source>
</evidence>
<dbReference type="PANTHER" id="PTHR24291:SF201">
    <property type="entry name" value="CYTOCHROME P450, FAMILY 4, SUBFAMILY B, POLYPEPTIDE 7"/>
    <property type="match status" value="1"/>
</dbReference>
<dbReference type="GO" id="GO:0005506">
    <property type="term" value="F:iron ion binding"/>
    <property type="evidence" value="ECO:0007669"/>
    <property type="project" value="InterPro"/>
</dbReference>
<keyword evidence="4" id="KW-0812">Transmembrane</keyword>
<dbReference type="SUPFAM" id="SSF48264">
    <property type="entry name" value="Cytochrome P450"/>
    <property type="match status" value="1"/>
</dbReference>
<gene>
    <name evidence="5" type="ORF">DGYR_LOCUS6041</name>
</gene>
<name>A0A7I8VPY4_9ANNE</name>
<dbReference type="PRINTS" id="PR00385">
    <property type="entry name" value="P450"/>
</dbReference>
<evidence type="ECO:0000313" key="6">
    <source>
        <dbReference type="Proteomes" id="UP000549394"/>
    </source>
</evidence>
<evidence type="ECO:0000256" key="4">
    <source>
        <dbReference type="SAM" id="Phobius"/>
    </source>
</evidence>
<dbReference type="Pfam" id="PF00067">
    <property type="entry name" value="p450"/>
    <property type="match status" value="1"/>
</dbReference>
<keyword evidence="3" id="KW-0560">Oxidoreductase</keyword>
<dbReference type="Gene3D" id="1.10.630.10">
    <property type="entry name" value="Cytochrome P450"/>
    <property type="match status" value="1"/>
</dbReference>
<proteinExistence type="inferred from homology"/>
<evidence type="ECO:0000256" key="2">
    <source>
        <dbReference type="PIRSR" id="PIRSR602401-1"/>
    </source>
</evidence>
<dbReference type="PANTHER" id="PTHR24291">
    <property type="entry name" value="CYTOCHROME P450 FAMILY 4"/>
    <property type="match status" value="1"/>
</dbReference>
<evidence type="ECO:0000256" key="1">
    <source>
        <dbReference type="ARBA" id="ARBA00010617"/>
    </source>
</evidence>
<dbReference type="OrthoDB" id="1470350at2759"/>